<dbReference type="EMBL" id="KN796115">
    <property type="protein sequence ID" value="KUI63927.1"/>
    <property type="molecule type" value="Genomic_DNA"/>
</dbReference>
<dbReference type="SMR" id="A0A194VIV9"/>
<evidence type="ECO:0000313" key="4">
    <source>
        <dbReference type="Proteomes" id="UP000078559"/>
    </source>
</evidence>
<evidence type="ECO:0000256" key="2">
    <source>
        <dbReference type="SAM" id="SignalP"/>
    </source>
</evidence>
<name>A0A194VIV9_CYTMA</name>
<dbReference type="PANTHER" id="PTHR30344">
    <property type="entry name" value="6-PHOSPHOGLUCONOLACTONASE-RELATED"/>
    <property type="match status" value="1"/>
</dbReference>
<accession>A0A194VIV9</accession>
<gene>
    <name evidence="3" type="ORF">VM1G_10676</name>
</gene>
<dbReference type="InterPro" id="IPR015943">
    <property type="entry name" value="WD40/YVTN_repeat-like_dom_sf"/>
</dbReference>
<keyword evidence="4" id="KW-1185">Reference proteome</keyword>
<proteinExistence type="inferred from homology"/>
<protein>
    <submittedName>
        <fullName evidence="3">Carboxy-cis,cis-muconate cyclase</fullName>
    </submittedName>
</protein>
<dbReference type="GO" id="GO:0017057">
    <property type="term" value="F:6-phosphogluconolactonase activity"/>
    <property type="evidence" value="ECO:0007669"/>
    <property type="project" value="TreeGrafter"/>
</dbReference>
<dbReference type="InterPro" id="IPR050282">
    <property type="entry name" value="Cycloisomerase_2"/>
</dbReference>
<feature type="chain" id="PRO_5008266596" evidence="2">
    <location>
        <begin position="17"/>
        <end position="363"/>
    </location>
</feature>
<comment type="similarity">
    <text evidence="1">Belongs to the cycloisomerase 2 family.</text>
</comment>
<sequence length="363" mass="38747">MFLKAAIFGLLPLAVATKHNLFVGGFDGAFVYSLEFDDEALSLDLVKNISSHSSHLWLALSHDKANLYGVEEGGWASYKVKNGTDIDYQTSVAIDGNCSTTRGIFIIGAEKPPYNVYADPFGNCANVVSVDETGTLDSSLQNISYYSGSGVHGMALDPAGDYIYAADDTGNAIWTYSIDNSTGLLTFVSAISAPTTGAAPRHAAVHPGGKYIYVILEESNELAQYKIDPSTHIPDFTNVTYSLLNPGQDSSTFWSDDAAVTPDGRILWATSRSRDDTANGTISAYSLSPDGAIESRIFLTNTTTTGGTANALTVPYWSNQYVALTDSSLGFVQIWTIENGMGKIVSEVLLVDGGCCANVAWVN</sequence>
<dbReference type="AlphaFoldDB" id="A0A194VIV9"/>
<dbReference type="SUPFAM" id="SSF75011">
    <property type="entry name" value="3-carboxy-cis,cis-mucoante lactonizing enzyme"/>
    <property type="match status" value="1"/>
</dbReference>
<evidence type="ECO:0000256" key="1">
    <source>
        <dbReference type="ARBA" id="ARBA00005564"/>
    </source>
</evidence>
<dbReference type="PANTHER" id="PTHR30344:SF4">
    <property type="entry name" value="CYCLASE, PUTATIVE (AFU_ORTHOLOGUE AFUA_6G11580)-RELATED"/>
    <property type="match status" value="1"/>
</dbReference>
<dbReference type="Gene3D" id="2.130.10.10">
    <property type="entry name" value="YVTN repeat-like/Quinoprotein amine dehydrogenase"/>
    <property type="match status" value="1"/>
</dbReference>
<dbReference type="Proteomes" id="UP000078559">
    <property type="component" value="Unassembled WGS sequence"/>
</dbReference>
<keyword evidence="2" id="KW-0732">Signal</keyword>
<organism evidence="3 4">
    <name type="scientific">Cytospora mali</name>
    <name type="common">Apple Valsa canker fungus</name>
    <name type="synonym">Valsa mali</name>
    <dbReference type="NCBI Taxonomy" id="578113"/>
    <lineage>
        <taxon>Eukaryota</taxon>
        <taxon>Fungi</taxon>
        <taxon>Dikarya</taxon>
        <taxon>Ascomycota</taxon>
        <taxon>Pezizomycotina</taxon>
        <taxon>Sordariomycetes</taxon>
        <taxon>Sordariomycetidae</taxon>
        <taxon>Diaporthales</taxon>
        <taxon>Cytosporaceae</taxon>
        <taxon>Cytospora</taxon>
    </lineage>
</organism>
<evidence type="ECO:0000313" key="3">
    <source>
        <dbReference type="EMBL" id="KUI63927.1"/>
    </source>
</evidence>
<dbReference type="OrthoDB" id="1715191at2759"/>
<dbReference type="Pfam" id="PF10282">
    <property type="entry name" value="Lactonase"/>
    <property type="match status" value="1"/>
</dbReference>
<feature type="signal peptide" evidence="2">
    <location>
        <begin position="1"/>
        <end position="16"/>
    </location>
</feature>
<reference evidence="3" key="1">
    <citation type="submission" date="2014-12" db="EMBL/GenBank/DDBJ databases">
        <title>Genome Sequence of Valsa Canker Pathogens Uncovers a Specific Adaption of Colonization on Woody Bark.</title>
        <authorList>
            <person name="Yin Z."/>
            <person name="Liu H."/>
            <person name="Gao X."/>
            <person name="Li Z."/>
            <person name="Song N."/>
            <person name="Ke X."/>
            <person name="Dai Q."/>
            <person name="Wu Y."/>
            <person name="Sun Y."/>
            <person name="Xu J.-R."/>
            <person name="Kang Z.K."/>
            <person name="Wang L."/>
            <person name="Huang L."/>
        </authorList>
    </citation>
    <scope>NUCLEOTIDE SEQUENCE [LARGE SCALE GENOMIC DNA]</scope>
    <source>
        <strain evidence="3">03-8</strain>
    </source>
</reference>
<dbReference type="InterPro" id="IPR019405">
    <property type="entry name" value="Lactonase_7-beta_prop"/>
</dbReference>